<comment type="caution">
    <text evidence="2">The sequence shown here is derived from an EMBL/GenBank/DDBJ whole genome shotgun (WGS) entry which is preliminary data.</text>
</comment>
<keyword evidence="2" id="KW-0346">Stress response</keyword>
<evidence type="ECO:0000313" key="3">
    <source>
        <dbReference type="Proteomes" id="UP000037510"/>
    </source>
</evidence>
<sequence>FKTLRPLSSLLDLVRPTPDRGSTVEVHSTPFGCEYTISKVSIYCRGLRETAIVRYKTADDKAYDLALVYSNAEHWSHLKPAVFADNPAEKDSCLHVEIHQSDPFKCTVFISVNDFVDSGGPIYRIRKPSRVEVVAIIVSNAKTHTGACYPYINMAVPAAAFTHLIVLKVIILNKAAKWHAKDKFPSKNPSITTRSLQPSCRAERQTERETPGVHLLLRVPESDVDKIKQRERRLYWPFGNIYFRILEGESGNASDKGNAPTDPASRPPEKPESEQPECQLHQDTMDVVVDPPTTSKQEFFLDVEGSGDSESCLNSSPIRDS</sequence>
<feature type="compositionally biased region" description="Polar residues" evidence="1">
    <location>
        <begin position="187"/>
        <end position="198"/>
    </location>
</feature>
<dbReference type="Proteomes" id="UP000037510">
    <property type="component" value="Unassembled WGS sequence"/>
</dbReference>
<gene>
    <name evidence="2" type="ORF">OBRU01_22784</name>
</gene>
<feature type="compositionally biased region" description="Polar residues" evidence="1">
    <location>
        <begin position="308"/>
        <end position="321"/>
    </location>
</feature>
<keyword evidence="3" id="KW-1185">Reference proteome</keyword>
<proteinExistence type="predicted"/>
<reference evidence="2 3" key="1">
    <citation type="journal article" date="2015" name="Genome Biol. Evol.">
        <title>The genome of winter moth (Operophtera brumata) provides a genomic perspective on sexual dimorphism and phenology.</title>
        <authorList>
            <person name="Derks M.F."/>
            <person name="Smit S."/>
            <person name="Salis L."/>
            <person name="Schijlen E."/>
            <person name="Bossers A."/>
            <person name="Mateman C."/>
            <person name="Pijl A.S."/>
            <person name="de Ridder D."/>
            <person name="Groenen M.A."/>
            <person name="Visser M.E."/>
            <person name="Megens H.J."/>
        </authorList>
    </citation>
    <scope>NUCLEOTIDE SEQUENCE [LARGE SCALE GENOMIC DNA]</scope>
    <source>
        <strain evidence="2">WM2013NL</strain>
        <tissue evidence="2">Head and thorax</tissue>
    </source>
</reference>
<accession>A0A0L7KQT2</accession>
<dbReference type="EMBL" id="JTDY01007165">
    <property type="protein sequence ID" value="KOB65421.1"/>
    <property type="molecule type" value="Genomic_DNA"/>
</dbReference>
<feature type="compositionally biased region" description="Basic and acidic residues" evidence="1">
    <location>
        <begin position="201"/>
        <end position="211"/>
    </location>
</feature>
<evidence type="ECO:0000313" key="2">
    <source>
        <dbReference type="EMBL" id="KOB65421.1"/>
    </source>
</evidence>
<name>A0A0L7KQT2_OPEBR</name>
<protein>
    <submittedName>
        <fullName evidence="2">Putative heat shock protein 70 HSP70 interacting protein</fullName>
    </submittedName>
</protein>
<dbReference type="AlphaFoldDB" id="A0A0L7KQT2"/>
<feature type="region of interest" description="Disordered" evidence="1">
    <location>
        <begin position="184"/>
        <end position="213"/>
    </location>
</feature>
<feature type="non-terminal residue" evidence="2">
    <location>
        <position position="321"/>
    </location>
</feature>
<organism evidence="2 3">
    <name type="scientific">Operophtera brumata</name>
    <name type="common">Winter moth</name>
    <name type="synonym">Phalaena brumata</name>
    <dbReference type="NCBI Taxonomy" id="104452"/>
    <lineage>
        <taxon>Eukaryota</taxon>
        <taxon>Metazoa</taxon>
        <taxon>Ecdysozoa</taxon>
        <taxon>Arthropoda</taxon>
        <taxon>Hexapoda</taxon>
        <taxon>Insecta</taxon>
        <taxon>Pterygota</taxon>
        <taxon>Neoptera</taxon>
        <taxon>Endopterygota</taxon>
        <taxon>Lepidoptera</taxon>
        <taxon>Glossata</taxon>
        <taxon>Ditrysia</taxon>
        <taxon>Geometroidea</taxon>
        <taxon>Geometridae</taxon>
        <taxon>Larentiinae</taxon>
        <taxon>Operophtera</taxon>
    </lineage>
</organism>
<feature type="non-terminal residue" evidence="2">
    <location>
        <position position="1"/>
    </location>
</feature>
<evidence type="ECO:0000256" key="1">
    <source>
        <dbReference type="SAM" id="MobiDB-lite"/>
    </source>
</evidence>
<feature type="region of interest" description="Disordered" evidence="1">
    <location>
        <begin position="250"/>
        <end position="321"/>
    </location>
</feature>